<dbReference type="Proteomes" id="UP000295781">
    <property type="component" value="Chromosome"/>
</dbReference>
<proteinExistence type="predicted"/>
<name>A0A4P2Q864_SORCE</name>
<reference evidence="1 2" key="1">
    <citation type="submission" date="2015-09" db="EMBL/GenBank/DDBJ databases">
        <title>Sorangium comparison.</title>
        <authorList>
            <person name="Zaburannyi N."/>
            <person name="Bunk B."/>
            <person name="Overmann J."/>
            <person name="Mueller R."/>
        </authorList>
    </citation>
    <scope>NUCLEOTIDE SEQUENCE [LARGE SCALE GENOMIC DNA]</scope>
    <source>
        <strain evidence="1 2">So ceGT47</strain>
    </source>
</reference>
<dbReference type="EMBL" id="CP012670">
    <property type="protein sequence ID" value="AUX25386.1"/>
    <property type="molecule type" value="Genomic_DNA"/>
</dbReference>
<protein>
    <recommendedName>
        <fullName evidence="3">STAS/SEC14 domain-containing protein</fullName>
    </recommendedName>
</protein>
<dbReference type="InterPro" id="IPR038396">
    <property type="entry name" value="SpoIIAA-like_sf"/>
</dbReference>
<evidence type="ECO:0000313" key="1">
    <source>
        <dbReference type="EMBL" id="AUX25386.1"/>
    </source>
</evidence>
<organism evidence="1 2">
    <name type="scientific">Sorangium cellulosum</name>
    <name type="common">Polyangium cellulosum</name>
    <dbReference type="NCBI Taxonomy" id="56"/>
    <lineage>
        <taxon>Bacteria</taxon>
        <taxon>Pseudomonadati</taxon>
        <taxon>Myxococcota</taxon>
        <taxon>Polyangia</taxon>
        <taxon>Polyangiales</taxon>
        <taxon>Polyangiaceae</taxon>
        <taxon>Sorangium</taxon>
    </lineage>
</organism>
<evidence type="ECO:0000313" key="2">
    <source>
        <dbReference type="Proteomes" id="UP000295781"/>
    </source>
</evidence>
<evidence type="ECO:0008006" key="3">
    <source>
        <dbReference type="Google" id="ProtNLM"/>
    </source>
</evidence>
<dbReference type="Gene3D" id="3.40.50.10600">
    <property type="entry name" value="SpoIIaa-like domains"/>
    <property type="match status" value="1"/>
</dbReference>
<dbReference type="Pfam" id="PF11964">
    <property type="entry name" value="SpoIIAA-like"/>
    <property type="match status" value="1"/>
</dbReference>
<gene>
    <name evidence="1" type="ORF">SOCEGT47_059310</name>
</gene>
<dbReference type="AlphaFoldDB" id="A0A4P2Q864"/>
<accession>A0A4P2Q864</accession>
<sequence length="141" mass="15594">MSELGPRNAPFDLREEPDGILRMELQGDASEDMMRAMAAVFRRMAESGREILFLADLRRVGAIPASVRKVAAEEMRSARVDSAALVGASFSVRVLVTLTTKGVQLVTGKSYPLEFFEAEREARAWLLAQRDALRERRGPGA</sequence>
<dbReference type="InterPro" id="IPR021866">
    <property type="entry name" value="SpoIIAA-like"/>
</dbReference>
<dbReference type="OrthoDB" id="5523140at2"/>
<dbReference type="RefSeq" id="WP_129352267.1">
    <property type="nucleotide sequence ID" value="NZ_CP012670.1"/>
</dbReference>